<evidence type="ECO:0008006" key="3">
    <source>
        <dbReference type="Google" id="ProtNLM"/>
    </source>
</evidence>
<reference evidence="1 2" key="1">
    <citation type="submission" date="2020-04" db="EMBL/GenBank/DDBJ databases">
        <title>Whole-genome sequencing of Vibrio spp. from China reveals different genetic environments of blaCTX-M-14 among diverse lineages.</title>
        <authorList>
            <person name="Zheng Z."/>
            <person name="Ye L."/>
            <person name="Chen S."/>
        </authorList>
    </citation>
    <scope>NUCLEOTIDE SEQUENCE [LARGE SCALE GENOMIC DNA]</scope>
    <source>
        <strain evidence="1 2">Vb0551</strain>
    </source>
</reference>
<comment type="caution">
    <text evidence="1">The sequence shown here is derived from an EMBL/GenBank/DDBJ whole genome shotgun (WGS) entry which is preliminary data.</text>
</comment>
<protein>
    <recommendedName>
        <fullName evidence="3">RiboL-PSP-HEPN domain-containing protein</fullName>
    </recommendedName>
</protein>
<dbReference type="Proteomes" id="UP000518904">
    <property type="component" value="Unassembled WGS sequence"/>
</dbReference>
<evidence type="ECO:0000313" key="2">
    <source>
        <dbReference type="Proteomes" id="UP000518904"/>
    </source>
</evidence>
<organism evidence="1 2">
    <name type="scientific">Vibrio parahaemolyticus</name>
    <dbReference type="NCBI Taxonomy" id="670"/>
    <lineage>
        <taxon>Bacteria</taxon>
        <taxon>Pseudomonadati</taxon>
        <taxon>Pseudomonadota</taxon>
        <taxon>Gammaproteobacteria</taxon>
        <taxon>Vibrionales</taxon>
        <taxon>Vibrionaceae</taxon>
        <taxon>Vibrio</taxon>
    </lineage>
</organism>
<dbReference type="RefSeq" id="WP_140062347.1">
    <property type="nucleotide sequence ID" value="NZ_CP041202.1"/>
</dbReference>
<accession>A0A7Y0SKY7</accession>
<dbReference type="AlphaFoldDB" id="A0A7Y0SKY7"/>
<evidence type="ECO:0000313" key="1">
    <source>
        <dbReference type="EMBL" id="NMU85426.1"/>
    </source>
</evidence>
<dbReference type="EMBL" id="JABCLB010002223">
    <property type="protein sequence ID" value="NMU85426.1"/>
    <property type="molecule type" value="Genomic_DNA"/>
</dbReference>
<sequence>MNKTPFIVTSGKNLLESSSYLLNHIDDGELTRNPNKLSFILTVAAAFEATINDAIVVWAHQRFPNSDYKRHASAFLSMNLMKKLDALGFLLSSGCFITDNESDVYQSLSKLVKLRNEVAHSKDFFTDANIEFHEHENGDVTFDLPKEVVSKVSKSALTTTKNRAIEIFEAVEHLFKVCNYDIEMSDSSLFKPL</sequence>
<gene>
    <name evidence="1" type="ORF">HKB16_21495</name>
</gene>
<name>A0A7Y0SKY7_VIBPH</name>
<proteinExistence type="predicted"/>